<feature type="transmembrane region" description="Helical" evidence="6">
    <location>
        <begin position="245"/>
        <end position="266"/>
    </location>
</feature>
<sequence>MLGDGPSSPNYGLGFVLTCVAGFATVLGVGFVPLLSYGAPRTVTSAALGFAAGVMLYVSFVDVLGEEAKEFFEDHFKGGGGSDETEDGENVMVRISVAVFFFLGIGLAMVLLRIMDAFHSHGHGPESSPSRDVELSGERGERPSPSPLTGGSEGTGHDHQVLTRGRSRSLTSDQSSLERVSLVAFVALTLHNFPEGLATFFGGGNKSFAVPFAIAMHNIPEGAAIAIPIYQSSGSVMKAVRNTCIAGLAQPAGALMGWILILGLGVENVSNFVYGALYSATAGIMVCVSIMELIPEALQGGSPFFVGCCIFGGFLIMEVSIILLGLSGL</sequence>
<feature type="region of interest" description="Disordered" evidence="5">
    <location>
        <begin position="121"/>
        <end position="172"/>
    </location>
</feature>
<evidence type="ECO:0000313" key="8">
    <source>
        <dbReference type="Proteomes" id="UP001189429"/>
    </source>
</evidence>
<feature type="transmembrane region" description="Helical" evidence="6">
    <location>
        <begin position="272"/>
        <end position="291"/>
    </location>
</feature>
<evidence type="ECO:0000256" key="6">
    <source>
        <dbReference type="SAM" id="Phobius"/>
    </source>
</evidence>
<evidence type="ECO:0000256" key="1">
    <source>
        <dbReference type="ARBA" id="ARBA00004141"/>
    </source>
</evidence>
<keyword evidence="2 6" id="KW-0812">Transmembrane</keyword>
<feature type="compositionally biased region" description="Basic and acidic residues" evidence="5">
    <location>
        <begin position="129"/>
        <end position="142"/>
    </location>
</feature>
<evidence type="ECO:0008006" key="9">
    <source>
        <dbReference type="Google" id="ProtNLM"/>
    </source>
</evidence>
<dbReference type="Proteomes" id="UP001189429">
    <property type="component" value="Unassembled WGS sequence"/>
</dbReference>
<reference evidence="7" key="1">
    <citation type="submission" date="2023-10" db="EMBL/GenBank/DDBJ databases">
        <authorList>
            <person name="Chen Y."/>
            <person name="Shah S."/>
            <person name="Dougan E. K."/>
            <person name="Thang M."/>
            <person name="Chan C."/>
        </authorList>
    </citation>
    <scope>NUCLEOTIDE SEQUENCE [LARGE SCALE GENOMIC DNA]</scope>
</reference>
<protein>
    <recommendedName>
        <fullName evidence="9">Zinc/iron permease</fullName>
    </recommendedName>
</protein>
<organism evidence="7 8">
    <name type="scientific">Prorocentrum cordatum</name>
    <dbReference type="NCBI Taxonomy" id="2364126"/>
    <lineage>
        <taxon>Eukaryota</taxon>
        <taxon>Sar</taxon>
        <taxon>Alveolata</taxon>
        <taxon>Dinophyceae</taxon>
        <taxon>Prorocentrales</taxon>
        <taxon>Prorocentraceae</taxon>
        <taxon>Prorocentrum</taxon>
    </lineage>
</organism>
<dbReference type="EMBL" id="CAUYUJ010014308">
    <property type="protein sequence ID" value="CAK0839603.1"/>
    <property type="molecule type" value="Genomic_DNA"/>
</dbReference>
<accession>A0ABN9T3Q0</accession>
<evidence type="ECO:0000313" key="7">
    <source>
        <dbReference type="EMBL" id="CAK0839603.1"/>
    </source>
</evidence>
<evidence type="ECO:0000256" key="3">
    <source>
        <dbReference type="ARBA" id="ARBA00022989"/>
    </source>
</evidence>
<keyword evidence="4 6" id="KW-0472">Membrane</keyword>
<evidence type="ECO:0000256" key="4">
    <source>
        <dbReference type="ARBA" id="ARBA00023136"/>
    </source>
</evidence>
<feature type="transmembrane region" description="Helical" evidence="6">
    <location>
        <begin position="91"/>
        <end position="112"/>
    </location>
</feature>
<evidence type="ECO:0000256" key="2">
    <source>
        <dbReference type="ARBA" id="ARBA00022692"/>
    </source>
</evidence>
<dbReference type="Pfam" id="PF02535">
    <property type="entry name" value="Zip"/>
    <property type="match status" value="1"/>
</dbReference>
<proteinExistence type="predicted"/>
<dbReference type="InterPro" id="IPR003689">
    <property type="entry name" value="ZIP"/>
</dbReference>
<dbReference type="PANTHER" id="PTHR11040">
    <property type="entry name" value="ZINC/IRON TRANSPORTER"/>
    <property type="match status" value="1"/>
</dbReference>
<feature type="transmembrane region" description="Helical" evidence="6">
    <location>
        <begin position="303"/>
        <end position="326"/>
    </location>
</feature>
<feature type="transmembrane region" description="Helical" evidence="6">
    <location>
        <begin position="12"/>
        <end position="35"/>
    </location>
</feature>
<comment type="caution">
    <text evidence="7">The sequence shown here is derived from an EMBL/GenBank/DDBJ whole genome shotgun (WGS) entry which is preliminary data.</text>
</comment>
<keyword evidence="3 6" id="KW-1133">Transmembrane helix</keyword>
<comment type="subcellular location">
    <subcellularLocation>
        <location evidence="1">Membrane</location>
        <topology evidence="1">Multi-pass membrane protein</topology>
    </subcellularLocation>
</comment>
<keyword evidence="8" id="KW-1185">Reference proteome</keyword>
<dbReference type="PANTHER" id="PTHR11040:SF205">
    <property type="entry name" value="ZINC TRANSPORTER ZUPT"/>
    <property type="match status" value="1"/>
</dbReference>
<evidence type="ECO:0000256" key="5">
    <source>
        <dbReference type="SAM" id="MobiDB-lite"/>
    </source>
</evidence>
<feature type="transmembrane region" description="Helical" evidence="6">
    <location>
        <begin position="42"/>
        <end position="60"/>
    </location>
</feature>
<name>A0ABN9T3Q0_9DINO</name>
<gene>
    <name evidence="7" type="ORF">PCOR1329_LOCUS35252</name>
</gene>